<organism evidence="1">
    <name type="scientific">marine sediment metagenome</name>
    <dbReference type="NCBI Taxonomy" id="412755"/>
    <lineage>
        <taxon>unclassified sequences</taxon>
        <taxon>metagenomes</taxon>
        <taxon>ecological metagenomes</taxon>
    </lineage>
</organism>
<dbReference type="EMBL" id="LAZR01031988">
    <property type="protein sequence ID" value="KKL52172.1"/>
    <property type="molecule type" value="Genomic_DNA"/>
</dbReference>
<evidence type="ECO:0000313" key="1">
    <source>
        <dbReference type="EMBL" id="KKL52172.1"/>
    </source>
</evidence>
<gene>
    <name evidence="1" type="ORF">LCGC14_2288160</name>
</gene>
<sequence>MTNPVRTLTFRFSDEGGDDRRLRCLNDRKVIMSKTEAKIKARISRSGMKPYECRSGFWHIGHKNPAKQRGVTGN</sequence>
<protein>
    <submittedName>
        <fullName evidence="1">Uncharacterized protein</fullName>
    </submittedName>
</protein>
<comment type="caution">
    <text evidence="1">The sequence shown here is derived from an EMBL/GenBank/DDBJ whole genome shotgun (WGS) entry which is preliminary data.</text>
</comment>
<accession>A0A0F9FM86</accession>
<dbReference type="AlphaFoldDB" id="A0A0F9FM86"/>
<reference evidence="1" key="1">
    <citation type="journal article" date="2015" name="Nature">
        <title>Complex archaea that bridge the gap between prokaryotes and eukaryotes.</title>
        <authorList>
            <person name="Spang A."/>
            <person name="Saw J.H."/>
            <person name="Jorgensen S.L."/>
            <person name="Zaremba-Niedzwiedzka K."/>
            <person name="Martijn J."/>
            <person name="Lind A.E."/>
            <person name="van Eijk R."/>
            <person name="Schleper C."/>
            <person name="Guy L."/>
            <person name="Ettema T.J."/>
        </authorList>
    </citation>
    <scope>NUCLEOTIDE SEQUENCE</scope>
</reference>
<proteinExistence type="predicted"/>
<name>A0A0F9FM86_9ZZZZ</name>